<feature type="compositionally biased region" description="Gly residues" evidence="1">
    <location>
        <begin position="111"/>
        <end position="122"/>
    </location>
</feature>
<dbReference type="PIRSF" id="PIRSF028538">
    <property type="entry name" value="DUF1820"/>
    <property type="match status" value="1"/>
</dbReference>
<organism evidence="2 3">
    <name type="scientific">Salinisphaera hydrothermalis (strain C41B8)</name>
    <dbReference type="NCBI Taxonomy" id="1304275"/>
    <lineage>
        <taxon>Bacteria</taxon>
        <taxon>Pseudomonadati</taxon>
        <taxon>Pseudomonadota</taxon>
        <taxon>Gammaproteobacteria</taxon>
        <taxon>Salinisphaerales</taxon>
        <taxon>Salinisphaeraceae</taxon>
        <taxon>Salinisphaera</taxon>
    </lineage>
</organism>
<dbReference type="Pfam" id="PF08850">
    <property type="entry name" value="DUF1820"/>
    <property type="match status" value="1"/>
</dbReference>
<reference evidence="2 3" key="1">
    <citation type="submission" date="2013-03" db="EMBL/GenBank/DDBJ databases">
        <title>Salinisphaera hydrothermalis C41B8 Genome Sequencing.</title>
        <authorList>
            <person name="Li C."/>
            <person name="Lai Q."/>
            <person name="Shao Z."/>
        </authorList>
    </citation>
    <scope>NUCLEOTIDE SEQUENCE [LARGE SCALE GENOMIC DNA]</scope>
    <source>
        <strain evidence="2 3">C41B8</strain>
    </source>
</reference>
<protein>
    <recommendedName>
        <fullName evidence="4">DUF1820 domain-containing protein</fullName>
    </recommendedName>
</protein>
<feature type="region of interest" description="Disordered" evidence="1">
    <location>
        <begin position="89"/>
        <end position="122"/>
    </location>
</feature>
<proteinExistence type="predicted"/>
<evidence type="ECO:0000256" key="1">
    <source>
        <dbReference type="SAM" id="MobiDB-lite"/>
    </source>
</evidence>
<dbReference type="Proteomes" id="UP000028302">
    <property type="component" value="Unassembled WGS sequence"/>
</dbReference>
<dbReference type="eggNOG" id="COG4517">
    <property type="taxonomic scope" value="Bacteria"/>
</dbReference>
<dbReference type="PATRIC" id="fig|1304275.5.peg.2113"/>
<comment type="caution">
    <text evidence="2">The sequence shown here is derived from an EMBL/GenBank/DDBJ whole genome shotgun (WGS) entry which is preliminary data.</text>
</comment>
<dbReference type="EMBL" id="APNK01000013">
    <property type="protein sequence ID" value="KEZ77426.1"/>
    <property type="molecule type" value="Genomic_DNA"/>
</dbReference>
<evidence type="ECO:0000313" key="2">
    <source>
        <dbReference type="EMBL" id="KEZ77426.1"/>
    </source>
</evidence>
<accession>A0A084IL42</accession>
<dbReference type="AlphaFoldDB" id="A0A084IL42"/>
<dbReference type="RefSeq" id="WP_037337514.1">
    <property type="nucleotide sequence ID" value="NZ_APNK01000013.1"/>
</dbReference>
<evidence type="ECO:0008006" key="4">
    <source>
        <dbReference type="Google" id="ProtNLM"/>
    </source>
</evidence>
<name>A0A084IL42_SALHC</name>
<dbReference type="InterPro" id="IPR014949">
    <property type="entry name" value="DUF1820"/>
</dbReference>
<gene>
    <name evidence="2" type="ORF">C41B8_10368</name>
</gene>
<keyword evidence="3" id="KW-1185">Reference proteome</keyword>
<evidence type="ECO:0000313" key="3">
    <source>
        <dbReference type="Proteomes" id="UP000028302"/>
    </source>
</evidence>
<dbReference type="STRING" id="1304275.C41B8_10368"/>
<sequence>MANADSHRRLYRVAFYNQGEVYEVYARSVSQGGLFGFVEIEALVFGERTTLVIDPAEEKLAEEFSEVKRSYIPMHSIIRIDEVERRGTAKITPADSDSKVRPFPVYTRQGPGSGGHGSGSNT</sequence>